<evidence type="ECO:0000259" key="6">
    <source>
        <dbReference type="Pfam" id="PF00263"/>
    </source>
</evidence>
<evidence type="ECO:0000313" key="9">
    <source>
        <dbReference type="Proteomes" id="UP000253594"/>
    </source>
</evidence>
<dbReference type="Pfam" id="PF07655">
    <property type="entry name" value="Secretin_N_2"/>
    <property type="match status" value="1"/>
</dbReference>
<dbReference type="PROSITE" id="PS51257">
    <property type="entry name" value="PROKAR_LIPOPROTEIN"/>
    <property type="match status" value="1"/>
</dbReference>
<evidence type="ECO:0000259" key="7">
    <source>
        <dbReference type="Pfam" id="PF07655"/>
    </source>
</evidence>
<dbReference type="InterPro" id="IPR013359">
    <property type="entry name" value="Pilus_4B_PilN"/>
</dbReference>
<dbReference type="PANTHER" id="PTHR30332">
    <property type="entry name" value="PROBABLE GENERAL SECRETION PATHWAY PROTEIN D"/>
    <property type="match status" value="1"/>
</dbReference>
<organism evidence="8 9">
    <name type="scientific">Pseudomonas aeruginosa</name>
    <dbReference type="NCBI Taxonomy" id="287"/>
    <lineage>
        <taxon>Bacteria</taxon>
        <taxon>Pseudomonadati</taxon>
        <taxon>Pseudomonadota</taxon>
        <taxon>Gammaproteobacteria</taxon>
        <taxon>Pseudomonadales</taxon>
        <taxon>Pseudomonadaceae</taxon>
        <taxon>Pseudomonas</taxon>
    </lineage>
</organism>
<evidence type="ECO:0000313" key="8">
    <source>
        <dbReference type="EMBL" id="RCI76719.1"/>
    </source>
</evidence>
<protein>
    <submittedName>
        <fullName evidence="8">PilN family type IVB pilus formation outer membrane protein</fullName>
    </submittedName>
</protein>
<comment type="subcellular location">
    <subcellularLocation>
        <location evidence="1">Membrane</location>
    </subcellularLocation>
</comment>
<gene>
    <name evidence="8" type="ORF">DT376_00890</name>
</gene>
<dbReference type="AlphaFoldDB" id="A0A087L9I1"/>
<keyword evidence="3" id="KW-0472">Membrane</keyword>
<sequence>MRAPLKNLLPCLLIPALASCSVARVNESADRVEATADSASTIAAQMRNTRPDRRDTVVFSDKPWVSTKPLSVSHTLSSDCIVTWRPAGAASLQEAAQEVINQCHLAVSITPDALNPAAFALQPQQRASNAPPPIQGGQDMATMLFPASVANGMSLGAGGSMGSSFGSYGPRSLYNIKWNGKVSGFLDLIAARAGVSWRYNPTEKRVEFYYLDTRTFRIYAFDDVNTVDSTVRSGMTTAAGISGDGSGSTGQNGSSGISGDSGSKQTTSSELKTSILSDIENSINSMLTPSMGRMSLSRATGTLTVTDRPEVLNRVQQLVNRENESITKQVLLNVNVLSVALTDKDQLGIDWNLVYKSLNNKWGIGLKNTMPGIDQSAISGSVSILDTANSAWAGSKAMVQALAQQGRVSTVRSPSVTTLNLQSAPIQIGRYDSYLASSQISNVAQVGSTTSLIPGAVTSGYNMSLLPFVMESGEMLLKININMTSRPTFEMQTSGDSKAQFPSYDIQLFDQKVRLRSGETLVLSGFDQTTEDTNKVGTGDAGFFGLGGGLTRNTKREVIVVLITPVVLG</sequence>
<dbReference type="EMBL" id="QORE01000009">
    <property type="protein sequence ID" value="RCI76719.1"/>
    <property type="molecule type" value="Genomic_DNA"/>
</dbReference>
<feature type="signal peptide" evidence="5">
    <location>
        <begin position="1"/>
        <end position="23"/>
    </location>
</feature>
<evidence type="ECO:0000256" key="2">
    <source>
        <dbReference type="ARBA" id="ARBA00022729"/>
    </source>
</evidence>
<dbReference type="InterPro" id="IPR050810">
    <property type="entry name" value="Bact_Secretion_Sys_Channel"/>
</dbReference>
<accession>A0A087L9I1</accession>
<dbReference type="GO" id="GO:0009306">
    <property type="term" value="P:protein secretion"/>
    <property type="evidence" value="ECO:0007669"/>
    <property type="project" value="InterPro"/>
</dbReference>
<evidence type="ECO:0000256" key="1">
    <source>
        <dbReference type="ARBA" id="ARBA00004370"/>
    </source>
</evidence>
<feature type="compositionally biased region" description="Low complexity" evidence="4">
    <location>
        <begin position="251"/>
        <end position="263"/>
    </location>
</feature>
<dbReference type="InterPro" id="IPR004846">
    <property type="entry name" value="T2SS/T3SS_dom"/>
</dbReference>
<comment type="caution">
    <text evidence="8">The sequence shown here is derived from an EMBL/GenBank/DDBJ whole genome shotgun (WGS) entry which is preliminary data.</text>
</comment>
<dbReference type="NCBIfam" id="TIGR02520">
    <property type="entry name" value="pilus_B_mal_scr"/>
    <property type="match status" value="1"/>
</dbReference>
<dbReference type="eggNOG" id="COG1450">
    <property type="taxonomic scope" value="Bacteria"/>
</dbReference>
<feature type="domain" description="Type II/III secretion system secretin-like" evidence="6">
    <location>
        <begin position="401"/>
        <end position="568"/>
    </location>
</feature>
<proteinExistence type="predicted"/>
<feature type="domain" description="Secretin N-terminal" evidence="7">
    <location>
        <begin position="213"/>
        <end position="301"/>
    </location>
</feature>
<dbReference type="InterPro" id="IPR011514">
    <property type="entry name" value="Secretin_N_2"/>
</dbReference>
<dbReference type="PANTHER" id="PTHR30332:SF24">
    <property type="entry name" value="SECRETIN GSPD-RELATED"/>
    <property type="match status" value="1"/>
</dbReference>
<dbReference type="GO" id="GO:0019867">
    <property type="term" value="C:outer membrane"/>
    <property type="evidence" value="ECO:0007669"/>
    <property type="project" value="InterPro"/>
</dbReference>
<dbReference type="RefSeq" id="WP_012076860.1">
    <property type="nucleotide sequence ID" value="NZ_BBQK01000027.1"/>
</dbReference>
<feature type="chain" id="PRO_5015029542" evidence="5">
    <location>
        <begin position="24"/>
        <end position="569"/>
    </location>
</feature>
<evidence type="ECO:0000256" key="3">
    <source>
        <dbReference type="ARBA" id="ARBA00023136"/>
    </source>
</evidence>
<reference evidence="8 9" key="1">
    <citation type="submission" date="2018-07" db="EMBL/GenBank/DDBJ databases">
        <title>Mechanisms of high-level aminoglycoside resistance among Gram-negative pathogens in Brazil.</title>
        <authorList>
            <person name="Ballaben A.S."/>
            <person name="Darini A.L.C."/>
            <person name="Doi Y."/>
        </authorList>
    </citation>
    <scope>NUCLEOTIDE SEQUENCE [LARGE SCALE GENOMIC DNA]</scope>
    <source>
        <strain evidence="8 9">B2-305</strain>
    </source>
</reference>
<dbReference type="GO" id="GO:0009297">
    <property type="term" value="P:pilus assembly"/>
    <property type="evidence" value="ECO:0007669"/>
    <property type="project" value="InterPro"/>
</dbReference>
<feature type="region of interest" description="Disordered" evidence="4">
    <location>
        <begin position="237"/>
        <end position="271"/>
    </location>
</feature>
<evidence type="ECO:0000256" key="4">
    <source>
        <dbReference type="SAM" id="MobiDB-lite"/>
    </source>
</evidence>
<keyword evidence="2 5" id="KW-0732">Signal</keyword>
<evidence type="ECO:0000256" key="5">
    <source>
        <dbReference type="SAM" id="SignalP"/>
    </source>
</evidence>
<dbReference type="Proteomes" id="UP000253594">
    <property type="component" value="Unassembled WGS sequence"/>
</dbReference>
<dbReference type="Pfam" id="PF00263">
    <property type="entry name" value="Secretin"/>
    <property type="match status" value="1"/>
</dbReference>
<name>A0A087L9I1_PSEAI</name>